<evidence type="ECO:0000256" key="2">
    <source>
        <dbReference type="ARBA" id="ARBA00008804"/>
    </source>
</evidence>
<comment type="similarity">
    <text evidence="2">Belongs to the cation transport ATPase (P-type) (TC 3.A.3) family. Type IIIA subfamily.</text>
</comment>
<evidence type="ECO:0000256" key="6">
    <source>
        <dbReference type="ARBA" id="ARBA00022741"/>
    </source>
</evidence>
<dbReference type="InterPro" id="IPR036412">
    <property type="entry name" value="HAD-like_sf"/>
</dbReference>
<evidence type="ECO:0000256" key="9">
    <source>
        <dbReference type="ARBA" id="ARBA00022989"/>
    </source>
</evidence>
<dbReference type="PANTHER" id="PTHR42861">
    <property type="entry name" value="CALCIUM-TRANSPORTING ATPASE"/>
    <property type="match status" value="1"/>
</dbReference>
<comment type="caution">
    <text evidence="13">The sequence shown here is derived from an EMBL/GenBank/DDBJ whole genome shotgun (WGS) entry which is preliminary data.</text>
</comment>
<feature type="transmembrane region" description="Helical" evidence="11">
    <location>
        <begin position="154"/>
        <end position="170"/>
    </location>
</feature>
<dbReference type="AlphaFoldDB" id="A0A813QY93"/>
<dbReference type="InterPro" id="IPR059000">
    <property type="entry name" value="ATPase_P-type_domA"/>
</dbReference>
<dbReference type="SUPFAM" id="SSF81653">
    <property type="entry name" value="Calcium ATPase, transduction domain A"/>
    <property type="match status" value="1"/>
</dbReference>
<dbReference type="InterPro" id="IPR023214">
    <property type="entry name" value="HAD_sf"/>
</dbReference>
<feature type="domain" description="Cation-transporting P-type ATPase N-terminal" evidence="12">
    <location>
        <begin position="71"/>
        <end position="143"/>
    </location>
</feature>
<evidence type="ECO:0000256" key="4">
    <source>
        <dbReference type="ARBA" id="ARBA00022553"/>
    </source>
</evidence>
<feature type="transmembrane region" description="Helical" evidence="11">
    <location>
        <begin position="119"/>
        <end position="142"/>
    </location>
</feature>
<dbReference type="InterPro" id="IPR008250">
    <property type="entry name" value="ATPase_P-typ_transduc_dom_A_sf"/>
</dbReference>
<organism evidence="13 14">
    <name type="scientific">Rotaria sordida</name>
    <dbReference type="NCBI Taxonomy" id="392033"/>
    <lineage>
        <taxon>Eukaryota</taxon>
        <taxon>Metazoa</taxon>
        <taxon>Spiralia</taxon>
        <taxon>Gnathifera</taxon>
        <taxon>Rotifera</taxon>
        <taxon>Eurotatoria</taxon>
        <taxon>Bdelloidea</taxon>
        <taxon>Philodinida</taxon>
        <taxon>Philodinidae</taxon>
        <taxon>Rotaria</taxon>
    </lineage>
</organism>
<protein>
    <recommendedName>
        <fullName evidence="3">P-type Ca(2+) transporter</fullName>
        <ecNumber evidence="3">7.2.2.10</ecNumber>
    </recommendedName>
</protein>
<reference evidence="13" key="1">
    <citation type="submission" date="2021-02" db="EMBL/GenBank/DDBJ databases">
        <authorList>
            <person name="Nowell W R."/>
        </authorList>
    </citation>
    <scope>NUCLEOTIDE SEQUENCE</scope>
</reference>
<dbReference type="SUPFAM" id="SSF56784">
    <property type="entry name" value="HAD-like"/>
    <property type="match status" value="1"/>
</dbReference>
<dbReference type="Pfam" id="PF00122">
    <property type="entry name" value="E1-E2_ATPase"/>
    <property type="match status" value="1"/>
</dbReference>
<dbReference type="InterPro" id="IPR004014">
    <property type="entry name" value="ATPase_P-typ_cation-transptr_N"/>
</dbReference>
<evidence type="ECO:0000256" key="5">
    <source>
        <dbReference type="ARBA" id="ARBA00022692"/>
    </source>
</evidence>
<dbReference type="EMBL" id="CAJNOT010000015">
    <property type="protein sequence ID" value="CAF0773366.1"/>
    <property type="molecule type" value="Genomic_DNA"/>
</dbReference>
<keyword evidence="10 11" id="KW-0472">Membrane</keyword>
<dbReference type="SUPFAM" id="SSF81665">
    <property type="entry name" value="Calcium ATPase, transmembrane domain M"/>
    <property type="match status" value="1"/>
</dbReference>
<dbReference type="Proteomes" id="UP000663864">
    <property type="component" value="Unassembled WGS sequence"/>
</dbReference>
<dbReference type="Pfam" id="PF00690">
    <property type="entry name" value="Cation_ATPase_N"/>
    <property type="match status" value="1"/>
</dbReference>
<evidence type="ECO:0000256" key="7">
    <source>
        <dbReference type="ARBA" id="ARBA00022840"/>
    </source>
</evidence>
<dbReference type="GO" id="GO:0016887">
    <property type="term" value="F:ATP hydrolysis activity"/>
    <property type="evidence" value="ECO:0007669"/>
    <property type="project" value="InterPro"/>
</dbReference>
<dbReference type="Gene3D" id="3.40.50.1000">
    <property type="entry name" value="HAD superfamily/HAD-like"/>
    <property type="match status" value="2"/>
</dbReference>
<dbReference type="Gene3D" id="3.40.1110.10">
    <property type="entry name" value="Calcium-transporting ATPase, cytoplasmic domain N"/>
    <property type="match status" value="1"/>
</dbReference>
<evidence type="ECO:0000256" key="10">
    <source>
        <dbReference type="ARBA" id="ARBA00023136"/>
    </source>
</evidence>
<dbReference type="PRINTS" id="PR00120">
    <property type="entry name" value="HATPASE"/>
</dbReference>
<keyword evidence="5 11" id="KW-0812">Transmembrane</keyword>
<keyword evidence="8" id="KW-1278">Translocase</keyword>
<dbReference type="Gene3D" id="2.70.150.10">
    <property type="entry name" value="Calcium-transporting ATPase, cytoplasmic transduction domain A"/>
    <property type="match status" value="1"/>
</dbReference>
<dbReference type="SMART" id="SM00831">
    <property type="entry name" value="Cation_ATPase_N"/>
    <property type="match status" value="1"/>
</dbReference>
<dbReference type="EC" id="7.2.2.10" evidence="3"/>
<dbReference type="FunFam" id="2.70.150.10:FF:000042">
    <property type="entry name" value="Plasma membrane ATPase"/>
    <property type="match status" value="1"/>
</dbReference>
<dbReference type="InterPro" id="IPR018303">
    <property type="entry name" value="ATPase_P-typ_P_site"/>
</dbReference>
<keyword evidence="6" id="KW-0547">Nucleotide-binding</keyword>
<keyword evidence="9 11" id="KW-1133">Transmembrane helix</keyword>
<evidence type="ECO:0000313" key="13">
    <source>
        <dbReference type="EMBL" id="CAF0773366.1"/>
    </source>
</evidence>
<evidence type="ECO:0000259" key="12">
    <source>
        <dbReference type="SMART" id="SM00831"/>
    </source>
</evidence>
<evidence type="ECO:0000256" key="11">
    <source>
        <dbReference type="SAM" id="Phobius"/>
    </source>
</evidence>
<dbReference type="InterPro" id="IPR023299">
    <property type="entry name" value="ATPase_P-typ_cyto_dom_N"/>
</dbReference>
<accession>A0A813QY93</accession>
<name>A0A813QY93_9BILA</name>
<dbReference type="InterPro" id="IPR001757">
    <property type="entry name" value="P_typ_ATPase"/>
</dbReference>
<dbReference type="GO" id="GO:0005524">
    <property type="term" value="F:ATP binding"/>
    <property type="evidence" value="ECO:0007669"/>
    <property type="project" value="UniProtKB-KW"/>
</dbReference>
<evidence type="ECO:0000256" key="3">
    <source>
        <dbReference type="ARBA" id="ARBA00012790"/>
    </source>
</evidence>
<dbReference type="Gene3D" id="1.20.1110.10">
    <property type="entry name" value="Calcium-transporting ATPase, transmembrane domain"/>
    <property type="match status" value="3"/>
</dbReference>
<sequence>MDGKSRVGHPSREWLDDITDCDTVMSVEEVKSSKEIQHKKVTIINIPEVPPLNGNWKTIDLDALYDTEKRYLTKCDLDDVYRILESSSNGLTDNQINERLAKFGSNTIEHKDRNPIIQFFLFMWNPLSWVMEAAAIVAIALSNGGGEPPDWPDFIGIVLLLLINATIGYIEKYRAGNAVKALMASLAPECRVKRNNGIWSTIQASELVPGDIVAIKLGNIVPADARIVSSPGGTISLDQAALTGESLPASKTIGDTILSSTICKQGECEAIIIATGINTEFGRAAKIVDGARDEAIVTRITAIEELAAVTILCSDKTGTLTQNKLVIDKDTIVKYTDVEPNDIIRYAAYACNQENSDAIDTCVLDSFGKADSIDEMIIVKSFCPFDPTTKRTEVIYQEKSSDGVNDAPALAKANVGVAVSDACDAARSAAAIVLTEPGLSIIIDAVHAKQVKPTLHLQPIPRPFPKVQTLFARKDPVPRKLLSNVVYNVNCTGCSASYIRKTWRQVSRRFEERGKMRLLSSPPPQHFPTLTTTLMFSQRPKRNVPIVNYALNEKILDEAIEDTPKLSDEKNLKFSQSVIYQHEVETGHSIDWDNWKLLSNDQKFYRLLIRESIQISKLEPSLNRTVRSVPLVIYSDSSSLFKTKAKMKAGV</sequence>
<evidence type="ECO:0000313" key="14">
    <source>
        <dbReference type="Proteomes" id="UP000663864"/>
    </source>
</evidence>
<dbReference type="PROSITE" id="PS00154">
    <property type="entry name" value="ATPASE_E1_E2"/>
    <property type="match status" value="1"/>
</dbReference>
<evidence type="ECO:0000256" key="1">
    <source>
        <dbReference type="ARBA" id="ARBA00004141"/>
    </source>
</evidence>
<dbReference type="InterPro" id="IPR023298">
    <property type="entry name" value="ATPase_P-typ_TM_dom_sf"/>
</dbReference>
<proteinExistence type="inferred from homology"/>
<dbReference type="GO" id="GO:0016020">
    <property type="term" value="C:membrane"/>
    <property type="evidence" value="ECO:0007669"/>
    <property type="project" value="UniProtKB-SubCell"/>
</dbReference>
<keyword evidence="7" id="KW-0067">ATP-binding</keyword>
<gene>
    <name evidence="13" type="ORF">ZHD862_LOCUS979</name>
</gene>
<keyword evidence="4" id="KW-0597">Phosphoprotein</keyword>
<comment type="subcellular location">
    <subcellularLocation>
        <location evidence="1">Membrane</location>
        <topology evidence="1">Multi-pass membrane protein</topology>
    </subcellularLocation>
</comment>
<dbReference type="GO" id="GO:0005388">
    <property type="term" value="F:P-type calcium transporter activity"/>
    <property type="evidence" value="ECO:0007669"/>
    <property type="project" value="UniProtKB-EC"/>
</dbReference>
<evidence type="ECO:0000256" key="8">
    <source>
        <dbReference type="ARBA" id="ARBA00022967"/>
    </source>
</evidence>